<protein>
    <recommendedName>
        <fullName evidence="4">HNH endonuclease</fullName>
    </recommendedName>
</protein>
<dbReference type="RefSeq" id="WP_344341162.1">
    <property type="nucleotide sequence ID" value="NZ_BAAAQT010000005.1"/>
</dbReference>
<evidence type="ECO:0000313" key="2">
    <source>
        <dbReference type="EMBL" id="GAA2172428.1"/>
    </source>
</evidence>
<sequence length="104" mass="11470">MTAFHRTAAWGALVRRMRPVLQAQVDAGTAVCLDCGRPVLPGDRWQVGHRLGRDSHPHLALMDWNVGTSHGGQKGRSCNQRAGARYGNAKRAARAKRSTEMLPW</sequence>
<comment type="caution">
    <text evidence="2">The sequence shown here is derived from an EMBL/GenBank/DDBJ whole genome shotgun (WGS) entry which is preliminary data.</text>
</comment>
<keyword evidence="3" id="KW-1185">Reference proteome</keyword>
<dbReference type="EMBL" id="BAAAQT010000005">
    <property type="protein sequence ID" value="GAA2172428.1"/>
    <property type="molecule type" value="Genomic_DNA"/>
</dbReference>
<evidence type="ECO:0008006" key="4">
    <source>
        <dbReference type="Google" id="ProtNLM"/>
    </source>
</evidence>
<feature type="region of interest" description="Disordered" evidence="1">
    <location>
        <begin position="69"/>
        <end position="104"/>
    </location>
</feature>
<name>A0ABP5MGW2_9MICO</name>
<reference evidence="3" key="1">
    <citation type="journal article" date="2019" name="Int. J. Syst. Evol. Microbiol.">
        <title>The Global Catalogue of Microorganisms (GCM) 10K type strain sequencing project: providing services to taxonomists for standard genome sequencing and annotation.</title>
        <authorList>
            <consortium name="The Broad Institute Genomics Platform"/>
            <consortium name="The Broad Institute Genome Sequencing Center for Infectious Disease"/>
            <person name="Wu L."/>
            <person name="Ma J."/>
        </authorList>
    </citation>
    <scope>NUCLEOTIDE SEQUENCE [LARGE SCALE GENOMIC DNA]</scope>
    <source>
        <strain evidence="3">JCM 16026</strain>
    </source>
</reference>
<accession>A0ABP5MGW2</accession>
<proteinExistence type="predicted"/>
<gene>
    <name evidence="2" type="ORF">GCM10009846_10330</name>
</gene>
<dbReference type="Proteomes" id="UP001501599">
    <property type="component" value="Unassembled WGS sequence"/>
</dbReference>
<evidence type="ECO:0000313" key="3">
    <source>
        <dbReference type="Proteomes" id="UP001501599"/>
    </source>
</evidence>
<organism evidence="2 3">
    <name type="scientific">Agrococcus versicolor</name>
    <dbReference type="NCBI Taxonomy" id="501482"/>
    <lineage>
        <taxon>Bacteria</taxon>
        <taxon>Bacillati</taxon>
        <taxon>Actinomycetota</taxon>
        <taxon>Actinomycetes</taxon>
        <taxon>Micrococcales</taxon>
        <taxon>Microbacteriaceae</taxon>
        <taxon>Agrococcus</taxon>
    </lineage>
</organism>
<evidence type="ECO:0000256" key="1">
    <source>
        <dbReference type="SAM" id="MobiDB-lite"/>
    </source>
</evidence>